<dbReference type="Gene3D" id="1.10.510.10">
    <property type="entry name" value="Transferase(Phosphotransferase) domain 1"/>
    <property type="match status" value="1"/>
</dbReference>
<accession>A0A2Z6S189</accession>
<dbReference type="InterPro" id="IPR001245">
    <property type="entry name" value="Ser-Thr/Tyr_kinase_cat_dom"/>
</dbReference>
<proteinExistence type="predicted"/>
<dbReference type="PANTHER" id="PTHR44329">
    <property type="entry name" value="SERINE/THREONINE-PROTEIN KINASE TNNI3K-RELATED"/>
    <property type="match status" value="1"/>
</dbReference>
<feature type="domain" description="Protein kinase" evidence="1">
    <location>
        <begin position="36"/>
        <end position="308"/>
    </location>
</feature>
<dbReference type="InterPro" id="IPR011009">
    <property type="entry name" value="Kinase-like_dom_sf"/>
</dbReference>
<dbReference type="STRING" id="94130.A0A2Z6S189"/>
<reference evidence="2 4" key="1">
    <citation type="submission" date="2017-11" db="EMBL/GenBank/DDBJ databases">
        <title>The genome of Rhizophagus clarus HR1 reveals common genetic basis of auxotrophy among arbuscular mycorrhizal fungi.</title>
        <authorList>
            <person name="Kobayashi Y."/>
        </authorList>
    </citation>
    <scope>NUCLEOTIDE SEQUENCE [LARGE SCALE GENOMIC DNA]</scope>
    <source>
        <strain evidence="2 4">HR1</strain>
    </source>
</reference>
<dbReference type="PRINTS" id="PR00109">
    <property type="entry name" value="TYRKINASE"/>
</dbReference>
<dbReference type="EMBL" id="BEXD01002380">
    <property type="protein sequence ID" value="GBB98106.1"/>
    <property type="molecule type" value="Genomic_DNA"/>
</dbReference>
<dbReference type="EMBL" id="BLAL01000278">
    <property type="protein sequence ID" value="GES99223.1"/>
    <property type="molecule type" value="Genomic_DNA"/>
</dbReference>
<dbReference type="PROSITE" id="PS50011">
    <property type="entry name" value="PROTEIN_KINASE_DOM"/>
    <property type="match status" value="1"/>
</dbReference>
<keyword evidence="4" id="KW-1185">Reference proteome</keyword>
<dbReference type="AlphaFoldDB" id="A0A2Z6S189"/>
<dbReference type="Pfam" id="PF07714">
    <property type="entry name" value="PK_Tyr_Ser-Thr"/>
    <property type="match status" value="1"/>
</dbReference>
<organism evidence="2 4">
    <name type="scientific">Rhizophagus clarus</name>
    <dbReference type="NCBI Taxonomy" id="94130"/>
    <lineage>
        <taxon>Eukaryota</taxon>
        <taxon>Fungi</taxon>
        <taxon>Fungi incertae sedis</taxon>
        <taxon>Mucoromycota</taxon>
        <taxon>Glomeromycotina</taxon>
        <taxon>Glomeromycetes</taxon>
        <taxon>Glomerales</taxon>
        <taxon>Glomeraceae</taxon>
        <taxon>Rhizophagus</taxon>
    </lineage>
</organism>
<dbReference type="InterPro" id="IPR000719">
    <property type="entry name" value="Prot_kinase_dom"/>
</dbReference>
<evidence type="ECO:0000259" key="1">
    <source>
        <dbReference type="PROSITE" id="PS50011"/>
    </source>
</evidence>
<gene>
    <name evidence="3" type="ORF">RCL2_002573300</name>
    <name evidence="2" type="ORF">RclHR1_03140005</name>
</gene>
<evidence type="ECO:0000313" key="2">
    <source>
        <dbReference type="EMBL" id="GBB98106.1"/>
    </source>
</evidence>
<sequence>MSSIYKKPEIDQSADIDWLEKAIVEEHIKFYDYSHFNNIQEISIGSVGNIFRANWKDSDTVLVLKSSYKLTVQEIVNELKIQREVDFHTNILRFYGISKLRTGLIHQMNKYLLIMEYADGGTLNSYLMEHFNRLDWNDKIRLAIQLANAISCIHNEDIVHGDLNSYNILVHQNNIKLTNFGLSRKITEDTHYDELFTNKLGIIPYMDPLSLYSMYKLQEEIKPYELNSKSDIYSLGVILWEISSGRRPFYPEGIEYDIDLVKEIKKGKREEIVEDTPIKYSNLYTTCWVDDPDKRPNIYDIVLSLKELENDS</sequence>
<dbReference type="GO" id="GO:0005524">
    <property type="term" value="F:ATP binding"/>
    <property type="evidence" value="ECO:0007669"/>
    <property type="project" value="InterPro"/>
</dbReference>
<protein>
    <submittedName>
        <fullName evidence="3">Kinase-like domain-containing protein</fullName>
    </submittedName>
</protein>
<dbReference type="Proteomes" id="UP000247702">
    <property type="component" value="Unassembled WGS sequence"/>
</dbReference>
<dbReference type="GO" id="GO:0004674">
    <property type="term" value="F:protein serine/threonine kinase activity"/>
    <property type="evidence" value="ECO:0007669"/>
    <property type="project" value="TreeGrafter"/>
</dbReference>
<reference evidence="3" key="2">
    <citation type="submission" date="2019-10" db="EMBL/GenBank/DDBJ databases">
        <title>Conservation and host-specific expression of non-tandemly repeated heterogenous ribosome RNA gene in arbuscular mycorrhizal fungi.</title>
        <authorList>
            <person name="Maeda T."/>
            <person name="Kobayashi Y."/>
            <person name="Nakagawa T."/>
            <person name="Ezawa T."/>
            <person name="Yamaguchi K."/>
            <person name="Bino T."/>
            <person name="Nishimoto Y."/>
            <person name="Shigenobu S."/>
            <person name="Kawaguchi M."/>
        </authorList>
    </citation>
    <scope>NUCLEOTIDE SEQUENCE</scope>
    <source>
        <strain evidence="3">HR1</strain>
    </source>
</reference>
<comment type="caution">
    <text evidence="2">The sequence shown here is derived from an EMBL/GenBank/DDBJ whole genome shotgun (WGS) entry which is preliminary data.</text>
</comment>
<keyword evidence="3" id="KW-0808">Transferase</keyword>
<dbReference type="SUPFAM" id="SSF56112">
    <property type="entry name" value="Protein kinase-like (PK-like)"/>
    <property type="match status" value="1"/>
</dbReference>
<dbReference type="Proteomes" id="UP000615446">
    <property type="component" value="Unassembled WGS sequence"/>
</dbReference>
<evidence type="ECO:0000313" key="4">
    <source>
        <dbReference type="Proteomes" id="UP000247702"/>
    </source>
</evidence>
<dbReference type="OrthoDB" id="10261027at2759"/>
<dbReference type="PIRSF" id="PIRSF000654">
    <property type="entry name" value="Integrin-linked_kinase"/>
    <property type="match status" value="1"/>
</dbReference>
<dbReference type="InterPro" id="IPR051681">
    <property type="entry name" value="Ser/Thr_Kinases-Pseudokinases"/>
</dbReference>
<name>A0A2Z6S189_9GLOM</name>
<keyword evidence="3" id="KW-0418">Kinase</keyword>
<evidence type="ECO:0000313" key="3">
    <source>
        <dbReference type="EMBL" id="GES99223.1"/>
    </source>
</evidence>